<name>A0A0F9NCG8_9ZZZZ</name>
<gene>
    <name evidence="1" type="ORF">LCGC14_1044430</name>
</gene>
<protein>
    <submittedName>
        <fullName evidence="1">Uncharacterized protein</fullName>
    </submittedName>
</protein>
<proteinExistence type="predicted"/>
<evidence type="ECO:0000313" key="1">
    <source>
        <dbReference type="EMBL" id="KKN09657.1"/>
    </source>
</evidence>
<sequence length="55" mass="6437">MPFVIVKSIIKDFNVWKKSFSEDAESRKEAGAKICEYSQQWGIKMKYMFLVNSKA</sequence>
<reference evidence="1" key="1">
    <citation type="journal article" date="2015" name="Nature">
        <title>Complex archaea that bridge the gap between prokaryotes and eukaryotes.</title>
        <authorList>
            <person name="Spang A."/>
            <person name="Saw J.H."/>
            <person name="Jorgensen S.L."/>
            <person name="Zaremba-Niedzwiedzka K."/>
            <person name="Martijn J."/>
            <person name="Lind A.E."/>
            <person name="van Eijk R."/>
            <person name="Schleper C."/>
            <person name="Guy L."/>
            <person name="Ettema T.J."/>
        </authorList>
    </citation>
    <scope>NUCLEOTIDE SEQUENCE</scope>
</reference>
<accession>A0A0F9NCG8</accession>
<dbReference type="EMBL" id="LAZR01004322">
    <property type="protein sequence ID" value="KKN09657.1"/>
    <property type="molecule type" value="Genomic_DNA"/>
</dbReference>
<comment type="caution">
    <text evidence="1">The sequence shown here is derived from an EMBL/GenBank/DDBJ whole genome shotgun (WGS) entry which is preliminary data.</text>
</comment>
<organism evidence="1">
    <name type="scientific">marine sediment metagenome</name>
    <dbReference type="NCBI Taxonomy" id="412755"/>
    <lineage>
        <taxon>unclassified sequences</taxon>
        <taxon>metagenomes</taxon>
        <taxon>ecological metagenomes</taxon>
    </lineage>
</organism>
<dbReference type="AlphaFoldDB" id="A0A0F9NCG8"/>